<sequence length="55" mass="6575">YRILIFLYITGYCNISVERTFSKLKLIKNYLRSTIFQTRLNSLAMISIENQRAKK</sequence>
<protein>
    <submittedName>
        <fullName evidence="1">Zinc finger MYM-type protein 1-like</fullName>
    </submittedName>
</protein>
<accession>A0A6G0ZJX3</accession>
<evidence type="ECO:0000313" key="2">
    <source>
        <dbReference type="Proteomes" id="UP000478052"/>
    </source>
</evidence>
<evidence type="ECO:0000313" key="1">
    <source>
        <dbReference type="EMBL" id="KAF0771588.1"/>
    </source>
</evidence>
<dbReference type="EMBL" id="VUJU01000277">
    <property type="protein sequence ID" value="KAF0771588.1"/>
    <property type="molecule type" value="Genomic_DNA"/>
</dbReference>
<dbReference type="OrthoDB" id="10063284at2759"/>
<proteinExistence type="predicted"/>
<organism evidence="1 2">
    <name type="scientific">Aphis craccivora</name>
    <name type="common">Cowpea aphid</name>
    <dbReference type="NCBI Taxonomy" id="307492"/>
    <lineage>
        <taxon>Eukaryota</taxon>
        <taxon>Metazoa</taxon>
        <taxon>Ecdysozoa</taxon>
        <taxon>Arthropoda</taxon>
        <taxon>Hexapoda</taxon>
        <taxon>Insecta</taxon>
        <taxon>Pterygota</taxon>
        <taxon>Neoptera</taxon>
        <taxon>Paraneoptera</taxon>
        <taxon>Hemiptera</taxon>
        <taxon>Sternorrhyncha</taxon>
        <taxon>Aphidomorpha</taxon>
        <taxon>Aphidoidea</taxon>
        <taxon>Aphididae</taxon>
        <taxon>Aphidini</taxon>
        <taxon>Aphis</taxon>
        <taxon>Aphis</taxon>
    </lineage>
</organism>
<name>A0A6G0ZJX3_APHCR</name>
<dbReference type="Proteomes" id="UP000478052">
    <property type="component" value="Unassembled WGS sequence"/>
</dbReference>
<reference evidence="1 2" key="1">
    <citation type="submission" date="2019-08" db="EMBL/GenBank/DDBJ databases">
        <title>Whole genome of Aphis craccivora.</title>
        <authorList>
            <person name="Voronova N.V."/>
            <person name="Shulinski R.S."/>
            <person name="Bandarenka Y.V."/>
            <person name="Zhorov D.G."/>
            <person name="Warner D."/>
        </authorList>
    </citation>
    <scope>NUCLEOTIDE SEQUENCE [LARGE SCALE GENOMIC DNA]</scope>
    <source>
        <strain evidence="1">180601</strain>
        <tissue evidence="1">Whole Body</tissue>
    </source>
</reference>
<gene>
    <name evidence="1" type="ORF">FWK35_00013211</name>
</gene>
<comment type="caution">
    <text evidence="1">The sequence shown here is derived from an EMBL/GenBank/DDBJ whole genome shotgun (WGS) entry which is preliminary data.</text>
</comment>
<feature type="non-terminal residue" evidence="1">
    <location>
        <position position="1"/>
    </location>
</feature>
<keyword evidence="2" id="KW-1185">Reference proteome</keyword>
<dbReference type="AlphaFoldDB" id="A0A6G0ZJX3"/>